<accession>A0ABP3DNG1</accession>
<dbReference type="Proteomes" id="UP001500967">
    <property type="component" value="Unassembled WGS sequence"/>
</dbReference>
<evidence type="ECO:0000313" key="2">
    <source>
        <dbReference type="EMBL" id="GAA0237443.1"/>
    </source>
</evidence>
<feature type="transmembrane region" description="Helical" evidence="1">
    <location>
        <begin position="115"/>
        <end position="133"/>
    </location>
</feature>
<organism evidence="2 3">
    <name type="scientific">Cryptosporangium japonicum</name>
    <dbReference type="NCBI Taxonomy" id="80872"/>
    <lineage>
        <taxon>Bacteria</taxon>
        <taxon>Bacillati</taxon>
        <taxon>Actinomycetota</taxon>
        <taxon>Actinomycetes</taxon>
        <taxon>Cryptosporangiales</taxon>
        <taxon>Cryptosporangiaceae</taxon>
        <taxon>Cryptosporangium</taxon>
    </lineage>
</organism>
<dbReference type="EMBL" id="BAAAGX010000009">
    <property type="protein sequence ID" value="GAA0237443.1"/>
    <property type="molecule type" value="Genomic_DNA"/>
</dbReference>
<gene>
    <name evidence="2" type="ORF">GCM10009539_23390</name>
</gene>
<sequence>MRRANTKRSIGVTGMLAAGLAAVGAVCCVWSWMAYTYLFGTAVSVSIGDECLGKYQSGTTETIECWDASWPDGGTEHFGSLVDYRQGGGAFEYDMIAARAVGDTARTEPAALPNMAGLVGPGLLVVAVGLFVVGRRGAKRRAPTYY</sequence>
<keyword evidence="1" id="KW-1133">Transmembrane helix</keyword>
<evidence type="ECO:0000256" key="1">
    <source>
        <dbReference type="SAM" id="Phobius"/>
    </source>
</evidence>
<feature type="transmembrane region" description="Helical" evidence="1">
    <location>
        <begin position="12"/>
        <end position="33"/>
    </location>
</feature>
<name>A0ABP3DNG1_9ACTN</name>
<reference evidence="3" key="1">
    <citation type="journal article" date="2019" name="Int. J. Syst. Evol. Microbiol.">
        <title>The Global Catalogue of Microorganisms (GCM) 10K type strain sequencing project: providing services to taxonomists for standard genome sequencing and annotation.</title>
        <authorList>
            <consortium name="The Broad Institute Genomics Platform"/>
            <consortium name="The Broad Institute Genome Sequencing Center for Infectious Disease"/>
            <person name="Wu L."/>
            <person name="Ma J."/>
        </authorList>
    </citation>
    <scope>NUCLEOTIDE SEQUENCE [LARGE SCALE GENOMIC DNA]</scope>
    <source>
        <strain evidence="3">JCM 10425</strain>
    </source>
</reference>
<keyword evidence="1" id="KW-0812">Transmembrane</keyword>
<keyword evidence="3" id="KW-1185">Reference proteome</keyword>
<keyword evidence="1" id="KW-0472">Membrane</keyword>
<protein>
    <recommendedName>
        <fullName evidence="4">Integral membrane protein</fullName>
    </recommendedName>
</protein>
<evidence type="ECO:0000313" key="3">
    <source>
        <dbReference type="Proteomes" id="UP001500967"/>
    </source>
</evidence>
<proteinExistence type="predicted"/>
<comment type="caution">
    <text evidence="2">The sequence shown here is derived from an EMBL/GenBank/DDBJ whole genome shotgun (WGS) entry which is preliminary data.</text>
</comment>
<evidence type="ECO:0008006" key="4">
    <source>
        <dbReference type="Google" id="ProtNLM"/>
    </source>
</evidence>